<dbReference type="CDD" id="cd03425">
    <property type="entry name" value="NUDIX_MutT_NudA_like"/>
    <property type="match status" value="1"/>
</dbReference>
<gene>
    <name evidence="15" type="ORF">WJX75_006219</name>
</gene>
<evidence type="ECO:0000256" key="8">
    <source>
        <dbReference type="ARBA" id="ARBA00022842"/>
    </source>
</evidence>
<dbReference type="EMBL" id="JALJOT010000013">
    <property type="protein sequence ID" value="KAK9904183.1"/>
    <property type="molecule type" value="Genomic_DNA"/>
</dbReference>
<keyword evidence="16" id="KW-1185">Reference proteome</keyword>
<evidence type="ECO:0000256" key="1">
    <source>
        <dbReference type="ARBA" id="ARBA00001946"/>
    </source>
</evidence>
<sequence length="243" mass="26967">MLYNVATQQLRGLVLACKPEQERPVAVPKLPRRRKTKSKVLSIPKGAKYNRVRLGTSKSDRAKQSLGSGNGKPSLNMAKSGLLMIRKEGLVAESKPTAGARLLVVVAVALLNDRGEVLMARRTKRQTFAGMWEFPGGKVESKERPESALIRELQEELGIEVDEADLRPLTFASHPYDNFHLLMPLYECTKWRGEVSGKEGQDVEWCSVAEIRRRDLPPADLPLVDAVERAAHLHAQTPLSIAT</sequence>
<comment type="catalytic activity">
    <reaction evidence="10">
        <text>8-oxo-dGTP + H2O = 8-oxo-dGMP + diphosphate + H(+)</text>
        <dbReference type="Rhea" id="RHEA:31575"/>
        <dbReference type="ChEBI" id="CHEBI:15377"/>
        <dbReference type="ChEBI" id="CHEBI:15378"/>
        <dbReference type="ChEBI" id="CHEBI:33019"/>
        <dbReference type="ChEBI" id="CHEBI:63224"/>
        <dbReference type="ChEBI" id="CHEBI:77896"/>
        <dbReference type="EC" id="3.6.1.55"/>
    </reaction>
</comment>
<dbReference type="PANTHER" id="PTHR47707:SF1">
    <property type="entry name" value="NUDIX HYDROLASE FAMILY PROTEIN"/>
    <property type="match status" value="1"/>
</dbReference>
<dbReference type="Gene3D" id="3.90.79.10">
    <property type="entry name" value="Nucleoside Triphosphate Pyrophosphohydrolase"/>
    <property type="match status" value="1"/>
</dbReference>
<dbReference type="EC" id="3.6.1.55" evidence="11"/>
<evidence type="ECO:0000313" key="16">
    <source>
        <dbReference type="Proteomes" id="UP001491310"/>
    </source>
</evidence>
<evidence type="ECO:0000256" key="9">
    <source>
        <dbReference type="ARBA" id="ARBA00023204"/>
    </source>
</evidence>
<comment type="cofactor">
    <cofactor evidence="1">
        <name>Mg(2+)</name>
        <dbReference type="ChEBI" id="CHEBI:18420"/>
    </cofactor>
</comment>
<protein>
    <recommendedName>
        <fullName evidence="11">8-oxo-dGTP diphosphatase</fullName>
        <ecNumber evidence="11">3.6.1.55</ecNumber>
    </recommendedName>
</protein>
<evidence type="ECO:0000256" key="6">
    <source>
        <dbReference type="ARBA" id="ARBA00022763"/>
    </source>
</evidence>
<keyword evidence="6" id="KW-0227">DNA damage</keyword>
<evidence type="ECO:0000256" key="5">
    <source>
        <dbReference type="ARBA" id="ARBA00022723"/>
    </source>
</evidence>
<dbReference type="InterPro" id="IPR015797">
    <property type="entry name" value="NUDIX_hydrolase-like_dom_sf"/>
</dbReference>
<keyword evidence="7 12" id="KW-0378">Hydrolase</keyword>
<dbReference type="SUPFAM" id="SSF55811">
    <property type="entry name" value="Nudix"/>
    <property type="match status" value="1"/>
</dbReference>
<dbReference type="PRINTS" id="PR00502">
    <property type="entry name" value="NUDIXFAMILY"/>
</dbReference>
<dbReference type="InterPro" id="IPR000086">
    <property type="entry name" value="NUDIX_hydrolase_dom"/>
</dbReference>
<evidence type="ECO:0000256" key="4">
    <source>
        <dbReference type="ARBA" id="ARBA00022705"/>
    </source>
</evidence>
<dbReference type="PANTHER" id="PTHR47707">
    <property type="entry name" value="8-OXO-DGTP DIPHOSPHATASE"/>
    <property type="match status" value="1"/>
</dbReference>
<evidence type="ECO:0000256" key="13">
    <source>
        <dbReference type="SAM" id="MobiDB-lite"/>
    </source>
</evidence>
<proteinExistence type="inferred from homology"/>
<evidence type="ECO:0000256" key="10">
    <source>
        <dbReference type="ARBA" id="ARBA00035861"/>
    </source>
</evidence>
<evidence type="ECO:0000256" key="2">
    <source>
        <dbReference type="ARBA" id="ARBA00005582"/>
    </source>
</evidence>
<reference evidence="15 16" key="1">
    <citation type="journal article" date="2024" name="Nat. Commun.">
        <title>Phylogenomics reveals the evolutionary origins of lichenization in chlorophyte algae.</title>
        <authorList>
            <person name="Puginier C."/>
            <person name="Libourel C."/>
            <person name="Otte J."/>
            <person name="Skaloud P."/>
            <person name="Haon M."/>
            <person name="Grisel S."/>
            <person name="Petersen M."/>
            <person name="Berrin J.G."/>
            <person name="Delaux P.M."/>
            <person name="Dal Grande F."/>
            <person name="Keller J."/>
        </authorList>
    </citation>
    <scope>NUCLEOTIDE SEQUENCE [LARGE SCALE GENOMIC DNA]</scope>
    <source>
        <strain evidence="15 16">SAG 216-7</strain>
    </source>
</reference>
<evidence type="ECO:0000259" key="14">
    <source>
        <dbReference type="PROSITE" id="PS51462"/>
    </source>
</evidence>
<evidence type="ECO:0000313" key="15">
    <source>
        <dbReference type="EMBL" id="KAK9904183.1"/>
    </source>
</evidence>
<name>A0ABR2YFP8_9CHLO</name>
<dbReference type="PROSITE" id="PS51462">
    <property type="entry name" value="NUDIX"/>
    <property type="match status" value="1"/>
</dbReference>
<keyword evidence="8" id="KW-0460">Magnesium</keyword>
<feature type="domain" description="Nudix hydrolase" evidence="14">
    <location>
        <begin position="101"/>
        <end position="229"/>
    </location>
</feature>
<evidence type="ECO:0000256" key="3">
    <source>
        <dbReference type="ARBA" id="ARBA00022457"/>
    </source>
</evidence>
<comment type="similarity">
    <text evidence="2 12">Belongs to the Nudix hydrolase family.</text>
</comment>
<dbReference type="Pfam" id="PF00293">
    <property type="entry name" value="NUDIX"/>
    <property type="match status" value="1"/>
</dbReference>
<evidence type="ECO:0000256" key="11">
    <source>
        <dbReference type="ARBA" id="ARBA00038905"/>
    </source>
</evidence>
<dbReference type="PROSITE" id="PS00893">
    <property type="entry name" value="NUDIX_BOX"/>
    <property type="match status" value="1"/>
</dbReference>
<keyword evidence="4" id="KW-0235">DNA replication</keyword>
<organism evidence="15 16">
    <name type="scientific">Coccomyxa subellipsoidea</name>
    <dbReference type="NCBI Taxonomy" id="248742"/>
    <lineage>
        <taxon>Eukaryota</taxon>
        <taxon>Viridiplantae</taxon>
        <taxon>Chlorophyta</taxon>
        <taxon>core chlorophytes</taxon>
        <taxon>Trebouxiophyceae</taxon>
        <taxon>Trebouxiophyceae incertae sedis</taxon>
        <taxon>Coccomyxaceae</taxon>
        <taxon>Coccomyxa</taxon>
    </lineage>
</organism>
<dbReference type="InterPro" id="IPR020476">
    <property type="entry name" value="Nudix_hydrolase"/>
</dbReference>
<feature type="region of interest" description="Disordered" evidence="13">
    <location>
        <begin position="53"/>
        <end position="74"/>
    </location>
</feature>
<evidence type="ECO:0000256" key="7">
    <source>
        <dbReference type="ARBA" id="ARBA00022801"/>
    </source>
</evidence>
<dbReference type="Proteomes" id="UP001491310">
    <property type="component" value="Unassembled WGS sequence"/>
</dbReference>
<dbReference type="InterPro" id="IPR047127">
    <property type="entry name" value="MutT-like"/>
</dbReference>
<keyword evidence="5" id="KW-0479">Metal-binding</keyword>
<keyword evidence="3" id="KW-0515">Mutator protein</keyword>
<keyword evidence="9" id="KW-0234">DNA repair</keyword>
<dbReference type="InterPro" id="IPR020084">
    <property type="entry name" value="NUDIX_hydrolase_CS"/>
</dbReference>
<accession>A0ABR2YFP8</accession>
<comment type="caution">
    <text evidence="15">The sequence shown here is derived from an EMBL/GenBank/DDBJ whole genome shotgun (WGS) entry which is preliminary data.</text>
</comment>
<evidence type="ECO:0000256" key="12">
    <source>
        <dbReference type="RuleBase" id="RU003476"/>
    </source>
</evidence>